<evidence type="ECO:0000313" key="1">
    <source>
        <dbReference type="EMBL" id="KKL21084.1"/>
    </source>
</evidence>
<gene>
    <name evidence="1" type="ORF">LCGC14_2449020</name>
</gene>
<reference evidence="1" key="1">
    <citation type="journal article" date="2015" name="Nature">
        <title>Complex archaea that bridge the gap between prokaryotes and eukaryotes.</title>
        <authorList>
            <person name="Spang A."/>
            <person name="Saw J.H."/>
            <person name="Jorgensen S.L."/>
            <person name="Zaremba-Niedzwiedzka K."/>
            <person name="Martijn J."/>
            <person name="Lind A.E."/>
            <person name="van Eijk R."/>
            <person name="Schleper C."/>
            <person name="Guy L."/>
            <person name="Ettema T.J."/>
        </authorList>
    </citation>
    <scope>NUCLEOTIDE SEQUENCE</scope>
</reference>
<proteinExistence type="predicted"/>
<feature type="non-terminal residue" evidence="1">
    <location>
        <position position="36"/>
    </location>
</feature>
<name>A0A0F9BGQ4_9ZZZZ</name>
<comment type="caution">
    <text evidence="1">The sequence shown here is derived from an EMBL/GenBank/DDBJ whole genome shotgun (WGS) entry which is preliminary data.</text>
</comment>
<organism evidence="1">
    <name type="scientific">marine sediment metagenome</name>
    <dbReference type="NCBI Taxonomy" id="412755"/>
    <lineage>
        <taxon>unclassified sequences</taxon>
        <taxon>metagenomes</taxon>
        <taxon>ecological metagenomes</taxon>
    </lineage>
</organism>
<protein>
    <submittedName>
        <fullName evidence="1">Uncharacterized protein</fullName>
    </submittedName>
</protein>
<sequence length="36" mass="3965">MKANHAADIVKKEISVACDECHSTNSILDFNKLGFD</sequence>
<dbReference type="AlphaFoldDB" id="A0A0F9BGQ4"/>
<accession>A0A0F9BGQ4</accession>
<dbReference type="EMBL" id="LAZR01037860">
    <property type="protein sequence ID" value="KKL21084.1"/>
    <property type="molecule type" value="Genomic_DNA"/>
</dbReference>